<feature type="compositionally biased region" description="Low complexity" evidence="1">
    <location>
        <begin position="44"/>
        <end position="67"/>
    </location>
</feature>
<evidence type="ECO:0000313" key="2">
    <source>
        <dbReference type="EMBL" id="GFY95156.1"/>
    </source>
</evidence>
<reference evidence="2 3" key="1">
    <citation type="submission" date="2019-07" db="EMBL/GenBank/DDBJ databases">
        <title>De Novo Assembly of kiwifruit Actinidia rufa.</title>
        <authorList>
            <person name="Sugita-Konishi S."/>
            <person name="Sato K."/>
            <person name="Mori E."/>
            <person name="Abe Y."/>
            <person name="Kisaki G."/>
            <person name="Hamano K."/>
            <person name="Suezawa K."/>
            <person name="Otani M."/>
            <person name="Fukuda T."/>
            <person name="Manabe T."/>
            <person name="Gomi K."/>
            <person name="Tabuchi M."/>
            <person name="Akimitsu K."/>
            <person name="Kataoka I."/>
        </authorList>
    </citation>
    <scope>NUCLEOTIDE SEQUENCE [LARGE SCALE GENOMIC DNA]</scope>
    <source>
        <strain evidence="3">cv. Fuchu</strain>
    </source>
</reference>
<evidence type="ECO:0000313" key="3">
    <source>
        <dbReference type="Proteomes" id="UP000585474"/>
    </source>
</evidence>
<protein>
    <submittedName>
        <fullName evidence="2">Uncharacterized protein</fullName>
    </submittedName>
</protein>
<organism evidence="2 3">
    <name type="scientific">Actinidia rufa</name>
    <dbReference type="NCBI Taxonomy" id="165716"/>
    <lineage>
        <taxon>Eukaryota</taxon>
        <taxon>Viridiplantae</taxon>
        <taxon>Streptophyta</taxon>
        <taxon>Embryophyta</taxon>
        <taxon>Tracheophyta</taxon>
        <taxon>Spermatophyta</taxon>
        <taxon>Magnoliopsida</taxon>
        <taxon>eudicotyledons</taxon>
        <taxon>Gunneridae</taxon>
        <taxon>Pentapetalae</taxon>
        <taxon>asterids</taxon>
        <taxon>Ericales</taxon>
        <taxon>Actinidiaceae</taxon>
        <taxon>Actinidia</taxon>
    </lineage>
</organism>
<feature type="region of interest" description="Disordered" evidence="1">
    <location>
        <begin position="30"/>
        <end position="82"/>
    </location>
</feature>
<comment type="caution">
    <text evidence="2">The sequence shown here is derived from an EMBL/GenBank/DDBJ whole genome shotgun (WGS) entry which is preliminary data.</text>
</comment>
<evidence type="ECO:0000256" key="1">
    <source>
        <dbReference type="SAM" id="MobiDB-lite"/>
    </source>
</evidence>
<name>A0A7J0F9P0_9ERIC</name>
<dbReference type="EMBL" id="BJWL01000010">
    <property type="protein sequence ID" value="GFY95156.1"/>
    <property type="molecule type" value="Genomic_DNA"/>
</dbReference>
<dbReference type="Proteomes" id="UP000585474">
    <property type="component" value="Unassembled WGS sequence"/>
</dbReference>
<keyword evidence="3" id="KW-1185">Reference proteome</keyword>
<feature type="compositionally biased region" description="Pro residues" evidence="1">
    <location>
        <begin position="68"/>
        <end position="79"/>
    </location>
</feature>
<sequence length="208" mass="23047">MSLIVTHLSLSQSPKPKALIAGHHHWHRIHHHLAPNPPPPWTTPPLSHSSSSPESTTIGTESTTIGTNPPPSAPNPLPSAPIHHRRHRIHHHRHRIHHHHGPLHPSLTPFPLLSYPCRFIKKRSGSMGSSSISCSLGVRSTVRRCLRAVLCSSKDRGMAEMVDSAVTVFASRSGSEKRAAEVDHSRTFLDVRTEEGQFSAVFYSVFNY</sequence>
<gene>
    <name evidence="2" type="ORF">Acr_10g0005410</name>
</gene>
<proteinExistence type="predicted"/>
<dbReference type="AlphaFoldDB" id="A0A7J0F9P0"/>
<accession>A0A7J0F9P0</accession>